<name>A0A4R6PLK1_NOCIG</name>
<feature type="region of interest" description="Disordered" evidence="6">
    <location>
        <begin position="824"/>
        <end position="855"/>
    </location>
</feature>
<dbReference type="InterPro" id="IPR036628">
    <property type="entry name" value="Clp_N_dom_sf"/>
</dbReference>
<dbReference type="PROSITE" id="PS51903">
    <property type="entry name" value="CLP_R"/>
    <property type="match status" value="1"/>
</dbReference>
<dbReference type="GO" id="GO:0005524">
    <property type="term" value="F:ATP binding"/>
    <property type="evidence" value="ECO:0007669"/>
    <property type="project" value="UniProtKB-KW"/>
</dbReference>
<dbReference type="GO" id="GO:0005737">
    <property type="term" value="C:cytoplasm"/>
    <property type="evidence" value="ECO:0007669"/>
    <property type="project" value="TreeGrafter"/>
</dbReference>
<dbReference type="Pfam" id="PF00004">
    <property type="entry name" value="AAA"/>
    <property type="match status" value="1"/>
</dbReference>
<keyword evidence="3 9" id="KW-0067">ATP-binding</keyword>
<evidence type="ECO:0000256" key="5">
    <source>
        <dbReference type="PROSITE-ProRule" id="PRU01251"/>
    </source>
</evidence>
<feature type="domain" description="UVR" evidence="7">
    <location>
        <begin position="423"/>
        <end position="458"/>
    </location>
</feature>
<dbReference type="Gene3D" id="1.10.8.60">
    <property type="match status" value="2"/>
</dbReference>
<comment type="caution">
    <text evidence="9">The sequence shown here is derived from an EMBL/GenBank/DDBJ whole genome shotgun (WGS) entry which is preliminary data.</text>
</comment>
<feature type="domain" description="Clp R" evidence="8">
    <location>
        <begin position="2"/>
        <end position="144"/>
    </location>
</feature>
<keyword evidence="9" id="KW-0645">Protease</keyword>
<keyword evidence="4" id="KW-0143">Chaperone</keyword>
<dbReference type="Gene3D" id="4.10.860.10">
    <property type="entry name" value="UVR domain"/>
    <property type="match status" value="1"/>
</dbReference>
<dbReference type="InterPro" id="IPR027417">
    <property type="entry name" value="P-loop_NTPase"/>
</dbReference>
<dbReference type="InterPro" id="IPR003959">
    <property type="entry name" value="ATPase_AAA_core"/>
</dbReference>
<dbReference type="Gene3D" id="3.40.50.300">
    <property type="entry name" value="P-loop containing nucleotide triphosphate hydrolases"/>
    <property type="match status" value="2"/>
</dbReference>
<keyword evidence="2" id="KW-0547">Nucleotide-binding</keyword>
<dbReference type="InterPro" id="IPR004176">
    <property type="entry name" value="Clp_R_N"/>
</dbReference>
<evidence type="ECO:0000256" key="6">
    <source>
        <dbReference type="SAM" id="MobiDB-lite"/>
    </source>
</evidence>
<dbReference type="SUPFAM" id="SSF81923">
    <property type="entry name" value="Double Clp-N motif"/>
    <property type="match status" value="1"/>
</dbReference>
<sequence>MFERFTDRARRVVVLAQEEARMLNHNYIGTEHILLGLIHEGEGVAAKSLESLGISLEGVRSQVEEIIGQGQQAPSGHIPFTPRAKKVLELSLREALQLGHNYIGTEHILLGLIREGEGVAAQVLVKLGADLNRVRQQVIQLLSGYQGKEPVEGTGSRGEAGTPSTSLVLDQFGRNLTQAALEGKLDPVIGRSKEIERVMQVLSRRTKNNPVLIGEPGVGKTAVVEGLAQAIVNGEVPETLKDKQLYTLDLGSLVAGSRYRGDFEERLKKVLKEINTRGDIILFIDELHTLVGAGAAEGAIDAASILKPKLARGELQTIGATTLDEYRKYIEKDAALERRFQPVQVGEPTVEHTINILKGLRDRYEAHHRVSITDGALVAAATLADRYINDRFLPDKAIDLIDEAGARMRIRRMTAPPDLREFDDKIADARREKESAIDAQDFEKAARLRDKEKQLVAKRAEREKQWRSGDLDVVAEVDDEQIAEVLANWTGIPVFKLTEEETTRLLRMEDELHKRIIGQEDAVKAVSKAIRRTRAGLKDPKRPSGSFIFAGPSGVGKTELSKALANFLFGDDDALIQIDMGEFHDRFTASRLFGAPPGYVGYEEGGQLTEKVRRKPFSVVLFDEIEKAHQEIYNTLLQVLEDGRLTDGQGRTVDFKNTVLIFTSNLGTSDISKAVGLGFTQSNAEGSNYERMKLKVNDELKKHFRPEFLNRIDDVIVFHQLTSEQIVQMVDLMINRVAKALKNKDMAIELTDQAKSLLAKRGFDPVLGARPLRRTIQREIEDQLSEKILFGEIGAGQTITVDVENWDGEGQGEDAKFTFTGKTKLTKAPTGDDKPEVVLTGAAEGTAPDTAASGE</sequence>
<dbReference type="Pfam" id="PF17871">
    <property type="entry name" value="AAA_lid_9"/>
    <property type="match status" value="1"/>
</dbReference>
<keyword evidence="9" id="KW-0378">Hydrolase</keyword>
<dbReference type="InterPro" id="IPR041546">
    <property type="entry name" value="ClpA/ClpB_AAA_lid"/>
</dbReference>
<evidence type="ECO:0000259" key="7">
    <source>
        <dbReference type="PROSITE" id="PS50151"/>
    </source>
</evidence>
<dbReference type="Pfam" id="PF07724">
    <property type="entry name" value="AAA_2"/>
    <property type="match status" value="1"/>
</dbReference>
<dbReference type="AlphaFoldDB" id="A0A4R6PLK1"/>
<dbReference type="Pfam" id="PF02861">
    <property type="entry name" value="Clp_N"/>
    <property type="match status" value="1"/>
</dbReference>
<dbReference type="PROSITE" id="PS00870">
    <property type="entry name" value="CLPAB_1"/>
    <property type="match status" value="1"/>
</dbReference>
<dbReference type="InterPro" id="IPR019489">
    <property type="entry name" value="Clp_ATPase_C"/>
</dbReference>
<dbReference type="InterPro" id="IPR001270">
    <property type="entry name" value="ClpA/B"/>
</dbReference>
<dbReference type="EMBL" id="SNXK01000002">
    <property type="protein sequence ID" value="TDP39361.1"/>
    <property type="molecule type" value="Genomic_DNA"/>
</dbReference>
<evidence type="ECO:0000256" key="4">
    <source>
        <dbReference type="ARBA" id="ARBA00023186"/>
    </source>
</evidence>
<keyword evidence="10" id="KW-1185">Reference proteome</keyword>
<dbReference type="InterPro" id="IPR003593">
    <property type="entry name" value="AAA+_ATPase"/>
</dbReference>
<reference evidence="9 10" key="1">
    <citation type="submission" date="2019-03" db="EMBL/GenBank/DDBJ databases">
        <title>Genomic Encyclopedia of Type Strains, Phase IV (KMG-IV): sequencing the most valuable type-strain genomes for metagenomic binning, comparative biology and taxonomic classification.</title>
        <authorList>
            <person name="Goeker M."/>
        </authorList>
    </citation>
    <scope>NUCLEOTIDE SEQUENCE [LARGE SCALE GENOMIC DNA]</scope>
    <source>
        <strain evidence="9 10">DSM 44496</strain>
    </source>
</reference>
<dbReference type="InterPro" id="IPR018368">
    <property type="entry name" value="ClpA/B_CS1"/>
</dbReference>
<keyword evidence="1 5" id="KW-0677">Repeat</keyword>
<evidence type="ECO:0000256" key="2">
    <source>
        <dbReference type="ARBA" id="ARBA00022741"/>
    </source>
</evidence>
<dbReference type="SUPFAM" id="SSF52540">
    <property type="entry name" value="P-loop containing nucleoside triphosphate hydrolases"/>
    <property type="match status" value="2"/>
</dbReference>
<evidence type="ECO:0000313" key="10">
    <source>
        <dbReference type="Proteomes" id="UP000295087"/>
    </source>
</evidence>
<dbReference type="RefSeq" id="WP_067495751.1">
    <property type="nucleotide sequence ID" value="NZ_JBHXPO010000007.1"/>
</dbReference>
<dbReference type="GO" id="GO:0016887">
    <property type="term" value="F:ATP hydrolysis activity"/>
    <property type="evidence" value="ECO:0007669"/>
    <property type="project" value="InterPro"/>
</dbReference>
<dbReference type="CDD" id="cd00009">
    <property type="entry name" value="AAA"/>
    <property type="match status" value="1"/>
</dbReference>
<accession>A0A4R6PLK1</accession>
<dbReference type="PROSITE" id="PS50151">
    <property type="entry name" value="UVR"/>
    <property type="match status" value="1"/>
</dbReference>
<dbReference type="FunFam" id="1.10.8.60:FF:000011">
    <property type="entry name" value="ATP-dependent Clp protease ATP-binding subunit"/>
    <property type="match status" value="1"/>
</dbReference>
<dbReference type="SMART" id="SM01086">
    <property type="entry name" value="ClpB_D2-small"/>
    <property type="match status" value="1"/>
</dbReference>
<dbReference type="InterPro" id="IPR050130">
    <property type="entry name" value="ClpA_ClpB"/>
</dbReference>
<dbReference type="CDD" id="cd19499">
    <property type="entry name" value="RecA-like_ClpB_Hsp104-like"/>
    <property type="match status" value="1"/>
</dbReference>
<dbReference type="PANTHER" id="PTHR11638:SF18">
    <property type="entry name" value="HEAT SHOCK PROTEIN 104"/>
    <property type="match status" value="1"/>
</dbReference>
<proteinExistence type="predicted"/>
<dbReference type="FunFam" id="3.40.50.300:FF:000025">
    <property type="entry name" value="ATP-dependent Clp protease subunit"/>
    <property type="match status" value="1"/>
</dbReference>
<gene>
    <name evidence="9" type="ORF">DFR75_10272</name>
</gene>
<dbReference type="Proteomes" id="UP000295087">
    <property type="component" value="Unassembled WGS sequence"/>
</dbReference>
<dbReference type="GO" id="GO:0008233">
    <property type="term" value="F:peptidase activity"/>
    <property type="evidence" value="ECO:0007669"/>
    <property type="project" value="UniProtKB-KW"/>
</dbReference>
<dbReference type="FunFam" id="3.40.50.300:FF:000010">
    <property type="entry name" value="Chaperone clpB 1, putative"/>
    <property type="match status" value="1"/>
</dbReference>
<dbReference type="GO" id="GO:0006508">
    <property type="term" value="P:proteolysis"/>
    <property type="evidence" value="ECO:0007669"/>
    <property type="project" value="UniProtKB-KW"/>
</dbReference>
<evidence type="ECO:0000256" key="1">
    <source>
        <dbReference type="ARBA" id="ARBA00022737"/>
    </source>
</evidence>
<dbReference type="PANTHER" id="PTHR11638">
    <property type="entry name" value="ATP-DEPENDENT CLP PROTEASE"/>
    <property type="match status" value="1"/>
</dbReference>
<dbReference type="PRINTS" id="PR00300">
    <property type="entry name" value="CLPPROTEASEA"/>
</dbReference>
<dbReference type="SMART" id="SM00382">
    <property type="entry name" value="AAA"/>
    <property type="match status" value="2"/>
</dbReference>
<dbReference type="InterPro" id="IPR001943">
    <property type="entry name" value="UVR_dom"/>
</dbReference>
<organism evidence="9 10">
    <name type="scientific">Nocardia ignorata</name>
    <dbReference type="NCBI Taxonomy" id="145285"/>
    <lineage>
        <taxon>Bacteria</taxon>
        <taxon>Bacillati</taxon>
        <taxon>Actinomycetota</taxon>
        <taxon>Actinomycetes</taxon>
        <taxon>Mycobacteriales</taxon>
        <taxon>Nocardiaceae</taxon>
        <taxon>Nocardia</taxon>
    </lineage>
</organism>
<dbReference type="GO" id="GO:0034605">
    <property type="term" value="P:cellular response to heat"/>
    <property type="evidence" value="ECO:0007669"/>
    <property type="project" value="TreeGrafter"/>
</dbReference>
<dbReference type="FunFam" id="1.10.8.60:FF:000017">
    <property type="entry name" value="ATP-dependent chaperone ClpB"/>
    <property type="match status" value="1"/>
</dbReference>
<evidence type="ECO:0000256" key="3">
    <source>
        <dbReference type="ARBA" id="ARBA00022840"/>
    </source>
</evidence>
<evidence type="ECO:0000259" key="8">
    <source>
        <dbReference type="PROSITE" id="PS51903"/>
    </source>
</evidence>
<dbReference type="Pfam" id="PF10431">
    <property type="entry name" value="ClpB_D2-small"/>
    <property type="match status" value="1"/>
</dbReference>
<dbReference type="FunFam" id="1.10.1780.10:FF:000001">
    <property type="entry name" value="ATP-dependent Clp protease ATP-binding subunit"/>
    <property type="match status" value="1"/>
</dbReference>
<dbReference type="Gene3D" id="1.10.1780.10">
    <property type="entry name" value="Clp, N-terminal domain"/>
    <property type="match status" value="1"/>
</dbReference>
<evidence type="ECO:0000313" key="9">
    <source>
        <dbReference type="EMBL" id="TDP39361.1"/>
    </source>
</evidence>
<protein>
    <submittedName>
        <fullName evidence="9">ATP-dependent Clp protease ATP-binding subunit ClpC</fullName>
    </submittedName>
</protein>